<accession>A0A0B7IXP5</accession>
<comment type="subunit">
    <text evidence="9">Component of the Sec protein translocase complex. Heterotrimer consisting of SecY, SecE and SecG subunits. The heterotrimers can form oligomers, although 1 heterotrimer is thought to be able to translocate proteins. Interacts with the ribosome. Interacts with SecDF, and other proteins may be involved. Interacts with SecA.</text>
</comment>
<dbReference type="GO" id="GO:0043952">
    <property type="term" value="P:protein transport by the Sec complex"/>
    <property type="evidence" value="ECO:0007669"/>
    <property type="project" value="UniProtKB-UniRule"/>
</dbReference>
<comment type="subcellular location">
    <subcellularLocation>
        <location evidence="1">Membrane</location>
    </subcellularLocation>
</comment>
<dbReference type="NCBIfam" id="NF004371">
    <property type="entry name" value="PRK05740.1-1"/>
    <property type="match status" value="1"/>
</dbReference>
<dbReference type="NCBIfam" id="TIGR00964">
    <property type="entry name" value="secE_bact"/>
    <property type="match status" value="1"/>
</dbReference>
<dbReference type="Proteomes" id="UP000056322">
    <property type="component" value="Chromosome 1"/>
</dbReference>
<evidence type="ECO:0000256" key="5">
    <source>
        <dbReference type="ARBA" id="ARBA00022927"/>
    </source>
</evidence>
<dbReference type="GO" id="GO:0005886">
    <property type="term" value="C:plasma membrane"/>
    <property type="evidence" value="ECO:0007669"/>
    <property type="project" value="UniProtKB-UniRule"/>
</dbReference>
<sequence length="117" mass="12888">MMIDKIKLVFSLLFVGFGVTGFYLLEEKQPMVVRILAVLAGLIAAAVLLSTTKSGKEFFAFSRDSVAEAKRVVWPSRRETIQTTVAVFVLVLVMAIFMWIVDVGFLSLVKALMGRGA</sequence>
<feature type="transmembrane region" description="Helical" evidence="9">
    <location>
        <begin position="31"/>
        <end position="49"/>
    </location>
</feature>
<dbReference type="HAMAP" id="MF_00422">
    <property type="entry name" value="SecE"/>
    <property type="match status" value="1"/>
</dbReference>
<dbReference type="STRING" id="1581680.BN1209_0227"/>
<protein>
    <recommendedName>
        <fullName evidence="9">Protein translocase subunit SecE</fullName>
    </recommendedName>
</protein>
<dbReference type="PRINTS" id="PR01650">
    <property type="entry name" value="SECETRNLCASE"/>
</dbReference>
<organism evidence="10 11">
    <name type="scientific">Candidatus Methylopumilus turicensis</name>
    <dbReference type="NCBI Taxonomy" id="1581680"/>
    <lineage>
        <taxon>Bacteria</taxon>
        <taxon>Pseudomonadati</taxon>
        <taxon>Pseudomonadota</taxon>
        <taxon>Betaproteobacteria</taxon>
        <taxon>Nitrosomonadales</taxon>
        <taxon>Methylophilaceae</taxon>
        <taxon>Candidatus Methylopumilus</taxon>
    </lineage>
</organism>
<evidence type="ECO:0000313" key="10">
    <source>
        <dbReference type="EMBL" id="CEN55280.1"/>
    </source>
</evidence>
<evidence type="ECO:0000313" key="11">
    <source>
        <dbReference type="Proteomes" id="UP000056322"/>
    </source>
</evidence>
<keyword evidence="3 9" id="KW-1003">Cell membrane</keyword>
<dbReference type="Gene3D" id="1.20.5.1030">
    <property type="entry name" value="Preprotein translocase secy subunit"/>
    <property type="match status" value="1"/>
</dbReference>
<keyword evidence="11" id="KW-1185">Reference proteome</keyword>
<keyword evidence="7 9" id="KW-0811">Translocation</keyword>
<comment type="caution">
    <text evidence="9">Lacks conserved residue(s) required for the propagation of feature annotation.</text>
</comment>
<evidence type="ECO:0000256" key="3">
    <source>
        <dbReference type="ARBA" id="ARBA00022475"/>
    </source>
</evidence>
<evidence type="ECO:0000256" key="1">
    <source>
        <dbReference type="ARBA" id="ARBA00004370"/>
    </source>
</evidence>
<name>A0A0B7IXP5_9PROT</name>
<comment type="similarity">
    <text evidence="9">Belongs to the SecE/SEC61-gamma family.</text>
</comment>
<evidence type="ECO:0000256" key="6">
    <source>
        <dbReference type="ARBA" id="ARBA00022989"/>
    </source>
</evidence>
<dbReference type="AlphaFoldDB" id="A0A0B7IXP5"/>
<dbReference type="Pfam" id="PF00584">
    <property type="entry name" value="SecE"/>
    <property type="match status" value="1"/>
</dbReference>
<dbReference type="InterPro" id="IPR001901">
    <property type="entry name" value="Translocase_SecE/Sec61-g"/>
</dbReference>
<dbReference type="PANTHER" id="PTHR33910">
    <property type="entry name" value="PROTEIN TRANSLOCASE SUBUNIT SECE"/>
    <property type="match status" value="1"/>
</dbReference>
<dbReference type="GO" id="GO:0009306">
    <property type="term" value="P:protein secretion"/>
    <property type="evidence" value="ECO:0007669"/>
    <property type="project" value="UniProtKB-UniRule"/>
</dbReference>
<feature type="transmembrane region" description="Helical" evidence="9">
    <location>
        <begin position="85"/>
        <end position="109"/>
    </location>
</feature>
<proteinExistence type="inferred from homology"/>
<dbReference type="KEGG" id="mbac:BN1209_0227"/>
<dbReference type="GO" id="GO:0065002">
    <property type="term" value="P:intracellular protein transmembrane transport"/>
    <property type="evidence" value="ECO:0007669"/>
    <property type="project" value="UniProtKB-UniRule"/>
</dbReference>
<dbReference type="PANTHER" id="PTHR33910:SF1">
    <property type="entry name" value="PROTEIN TRANSLOCASE SUBUNIT SECE"/>
    <property type="match status" value="1"/>
</dbReference>
<evidence type="ECO:0000256" key="2">
    <source>
        <dbReference type="ARBA" id="ARBA00022448"/>
    </source>
</evidence>
<dbReference type="EMBL" id="LN794158">
    <property type="protein sequence ID" value="CEN55280.1"/>
    <property type="molecule type" value="Genomic_DNA"/>
</dbReference>
<feature type="transmembrane region" description="Helical" evidence="9">
    <location>
        <begin position="7"/>
        <end position="25"/>
    </location>
</feature>
<keyword evidence="6 9" id="KW-1133">Transmembrane helix</keyword>
<comment type="function">
    <text evidence="9">Essential subunit of the Sec protein translocation channel SecYEG. Clamps together the 2 halves of SecY. May contact the channel plug during translocation.</text>
</comment>
<evidence type="ECO:0000256" key="9">
    <source>
        <dbReference type="HAMAP-Rule" id="MF_00422"/>
    </source>
</evidence>
<keyword evidence="4 9" id="KW-0812">Transmembrane</keyword>
<evidence type="ECO:0000256" key="8">
    <source>
        <dbReference type="ARBA" id="ARBA00023136"/>
    </source>
</evidence>
<dbReference type="GO" id="GO:0008320">
    <property type="term" value="F:protein transmembrane transporter activity"/>
    <property type="evidence" value="ECO:0007669"/>
    <property type="project" value="UniProtKB-UniRule"/>
</dbReference>
<keyword evidence="5 9" id="KW-0653">Protein transport</keyword>
<keyword evidence="2 9" id="KW-0813">Transport</keyword>
<gene>
    <name evidence="9 10" type="primary">secE</name>
    <name evidence="10" type="ORF">BN1209_0227</name>
</gene>
<dbReference type="InterPro" id="IPR038379">
    <property type="entry name" value="SecE_sf"/>
</dbReference>
<evidence type="ECO:0000256" key="4">
    <source>
        <dbReference type="ARBA" id="ARBA00022692"/>
    </source>
</evidence>
<dbReference type="HOGENOM" id="CLU_113663_0_2_4"/>
<dbReference type="InterPro" id="IPR005807">
    <property type="entry name" value="SecE_bac"/>
</dbReference>
<dbReference type="GO" id="GO:0006605">
    <property type="term" value="P:protein targeting"/>
    <property type="evidence" value="ECO:0007669"/>
    <property type="project" value="UniProtKB-UniRule"/>
</dbReference>
<evidence type="ECO:0000256" key="7">
    <source>
        <dbReference type="ARBA" id="ARBA00023010"/>
    </source>
</evidence>
<reference evidence="11" key="1">
    <citation type="submission" date="2014-12" db="EMBL/GenBank/DDBJ databases">
        <authorList>
            <person name="Salcher M.M."/>
        </authorList>
    </citation>
    <scope>NUCLEOTIDE SEQUENCE [LARGE SCALE GENOMIC DNA]</scope>
    <source>
        <strain evidence="11">MMS-10A-171</strain>
    </source>
</reference>
<keyword evidence="8 9" id="KW-0472">Membrane</keyword>